<protein>
    <recommendedName>
        <fullName evidence="5">Type II secretion system protein K</fullName>
    </recommendedName>
</protein>
<dbReference type="AlphaFoldDB" id="A0A2T4CUB4"/>
<name>A0A2T4CUB4_9GAMM</name>
<dbReference type="Proteomes" id="UP000241514">
    <property type="component" value="Unassembled WGS sequence"/>
</dbReference>
<dbReference type="EMBL" id="PYVS01000003">
    <property type="protein sequence ID" value="PTB83253.1"/>
    <property type="molecule type" value="Genomic_DNA"/>
</dbReference>
<dbReference type="EMBL" id="PYVG01000017">
    <property type="protein sequence ID" value="PTB89262.1"/>
    <property type="molecule type" value="Genomic_DNA"/>
</dbReference>
<evidence type="ECO:0000313" key="4">
    <source>
        <dbReference type="Proteomes" id="UP000243022"/>
    </source>
</evidence>
<accession>A0A2T4CUB4</accession>
<sequence>MALFQVLLIVAIISLLLLIVVANSNQSVRQAQQLQDVTEQRLALYSATQFVDLQLLTSNWGLIDEENEARVLPPLNFYGYPMTVPLPERPSYAALKGTIQLQLQNVDSLLSLNSPSQELVDLLELRGIPNTRAQLLVSNLRDYLQREQGLHIQTPWDVQQVPGWTRNDIERIRDVVTARGGIPNYAHAPDALLPVLLRSGLAASISAMRASGAYSQARYSELTGEYDDAVVSLFPGNEQRVTLTVEESGLTVEREMNFDTYGLTPRTRYYGRQYRRFDPERYSDEWNDNDN</sequence>
<reference evidence="3 4" key="1">
    <citation type="submission" date="2018-03" db="EMBL/GenBank/DDBJ databases">
        <title>Cross-interface Injection: A General Nanoliter Liquid Handling Method Applied to Single Cells Genome Amplification Automated Nanoliter Liquid Handling Applied to Single Cell Multiple Displacement Amplification.</title>
        <authorList>
            <person name="Yun J."/>
            <person name="Xu P."/>
            <person name="Xu J."/>
            <person name="Dai X."/>
            <person name="Wang Y."/>
            <person name="Zheng X."/>
            <person name="Cao C."/>
            <person name="Yi Q."/>
            <person name="Zhu Y."/>
            <person name="Wang L."/>
            <person name="Dong Z."/>
            <person name="Huang Y."/>
            <person name="Huang L."/>
            <person name="Du W."/>
        </authorList>
    </citation>
    <scope>NUCLEOTIDE SEQUENCE [LARGE SCALE GENOMIC DNA]</scope>
    <source>
        <strain evidence="2 3">A9-4</strain>
        <strain evidence="1 4">Z-E1-2</strain>
    </source>
</reference>
<dbReference type="Proteomes" id="UP000243022">
    <property type="component" value="Unassembled WGS sequence"/>
</dbReference>
<gene>
    <name evidence="2" type="ORF">C9928_04095</name>
    <name evidence="1" type="ORF">C9986_00370</name>
</gene>
<proteinExistence type="predicted"/>
<comment type="caution">
    <text evidence="2">The sequence shown here is derived from an EMBL/GenBank/DDBJ whole genome shotgun (WGS) entry which is preliminary data.</text>
</comment>
<organism evidence="2 3">
    <name type="scientific">Pseudidiomarina aestuarii</name>
    <dbReference type="NCBI Taxonomy" id="624146"/>
    <lineage>
        <taxon>Bacteria</taxon>
        <taxon>Pseudomonadati</taxon>
        <taxon>Pseudomonadota</taxon>
        <taxon>Gammaproteobacteria</taxon>
        <taxon>Alteromonadales</taxon>
        <taxon>Idiomarinaceae</taxon>
        <taxon>Pseudidiomarina</taxon>
    </lineage>
</organism>
<evidence type="ECO:0008006" key="5">
    <source>
        <dbReference type="Google" id="ProtNLM"/>
    </source>
</evidence>
<evidence type="ECO:0000313" key="2">
    <source>
        <dbReference type="EMBL" id="PTB89262.1"/>
    </source>
</evidence>
<evidence type="ECO:0000313" key="1">
    <source>
        <dbReference type="EMBL" id="PTB83253.1"/>
    </source>
</evidence>
<evidence type="ECO:0000313" key="3">
    <source>
        <dbReference type="Proteomes" id="UP000241514"/>
    </source>
</evidence>